<evidence type="ECO:0000313" key="2">
    <source>
        <dbReference type="EMBL" id="KAF7195625.1"/>
    </source>
</evidence>
<dbReference type="OrthoDB" id="10588702at2759"/>
<proteinExistence type="predicted"/>
<sequence length="98" mass="11208">MAKLKSDLESAQRDKRFRLSRIKSLRQQLQEEKAKAEALKEDKAALVNERDSALRDATAKERIVKAAEHVTKCNAGKHWEEYGRRMAALKEAINGDEE</sequence>
<reference evidence="2" key="1">
    <citation type="submission" date="2020-04" db="EMBL/GenBank/DDBJ databases">
        <title>Draft genome resource of the tomato pathogen Pseudocercospora fuligena.</title>
        <authorList>
            <person name="Zaccaron A."/>
        </authorList>
    </citation>
    <scope>NUCLEOTIDE SEQUENCE</scope>
    <source>
        <strain evidence="2">PF001</strain>
    </source>
</reference>
<gene>
    <name evidence="2" type="ORF">HII31_02943</name>
</gene>
<dbReference type="AlphaFoldDB" id="A0A8H6VL08"/>
<protein>
    <submittedName>
        <fullName evidence="2">Uncharacterized protein</fullName>
    </submittedName>
</protein>
<dbReference type="Proteomes" id="UP000660729">
    <property type="component" value="Unassembled WGS sequence"/>
</dbReference>
<feature type="coiled-coil region" evidence="1">
    <location>
        <begin position="19"/>
        <end position="56"/>
    </location>
</feature>
<dbReference type="EMBL" id="JABCIY010000038">
    <property type="protein sequence ID" value="KAF7195625.1"/>
    <property type="molecule type" value="Genomic_DNA"/>
</dbReference>
<keyword evidence="3" id="KW-1185">Reference proteome</keyword>
<evidence type="ECO:0000313" key="3">
    <source>
        <dbReference type="Proteomes" id="UP000660729"/>
    </source>
</evidence>
<comment type="caution">
    <text evidence="2">The sequence shown here is derived from an EMBL/GenBank/DDBJ whole genome shotgun (WGS) entry which is preliminary data.</text>
</comment>
<evidence type="ECO:0000256" key="1">
    <source>
        <dbReference type="SAM" id="Coils"/>
    </source>
</evidence>
<accession>A0A8H6VL08</accession>
<name>A0A8H6VL08_9PEZI</name>
<keyword evidence="1" id="KW-0175">Coiled coil</keyword>
<organism evidence="2 3">
    <name type="scientific">Pseudocercospora fuligena</name>
    <dbReference type="NCBI Taxonomy" id="685502"/>
    <lineage>
        <taxon>Eukaryota</taxon>
        <taxon>Fungi</taxon>
        <taxon>Dikarya</taxon>
        <taxon>Ascomycota</taxon>
        <taxon>Pezizomycotina</taxon>
        <taxon>Dothideomycetes</taxon>
        <taxon>Dothideomycetidae</taxon>
        <taxon>Mycosphaerellales</taxon>
        <taxon>Mycosphaerellaceae</taxon>
        <taxon>Pseudocercospora</taxon>
    </lineage>
</organism>